<gene>
    <name evidence="2" type="primary">atpF</name>
    <name evidence="2" type="ORF">ANAPHAGO_00530</name>
</gene>
<keyword evidence="2" id="KW-0378">Hydrolase</keyword>
<feature type="transmembrane region" description="Helical" evidence="1">
    <location>
        <begin position="6"/>
        <end position="23"/>
    </location>
</feature>
<dbReference type="GO" id="GO:0016787">
    <property type="term" value="F:hydrolase activity"/>
    <property type="evidence" value="ECO:0007669"/>
    <property type="project" value="UniProtKB-KW"/>
</dbReference>
<organism evidence="2 3">
    <name type="scientific">Anaplasma phagocytophilum</name>
    <name type="common">Ehrlichia phagocytophila</name>
    <dbReference type="NCBI Taxonomy" id="948"/>
    <lineage>
        <taxon>Bacteria</taxon>
        <taxon>Pseudomonadati</taxon>
        <taxon>Pseudomonadota</taxon>
        <taxon>Alphaproteobacteria</taxon>
        <taxon>Rickettsiales</taxon>
        <taxon>Anaplasmataceae</taxon>
        <taxon>Anaplasma</taxon>
        <taxon>phagocytophilum group</taxon>
    </lineage>
</organism>
<keyword evidence="1" id="KW-0472">Membrane</keyword>
<keyword evidence="1" id="KW-0812">Transmembrane</keyword>
<evidence type="ECO:0000313" key="2">
    <source>
        <dbReference type="EMBL" id="CEH11106.1"/>
    </source>
</evidence>
<dbReference type="AlphaFoldDB" id="A0A098GKQ6"/>
<keyword evidence="1" id="KW-1133">Transmembrane helix</keyword>
<dbReference type="Proteomes" id="UP000055047">
    <property type="component" value="Unassembled WGS sequence"/>
</dbReference>
<dbReference type="RefSeq" id="WP_060757760.1">
    <property type="nucleotide sequence ID" value="NZ_CCXQ01000067.1"/>
</dbReference>
<sequence>MISAHIIVDLAFCVGFALAFNPVRKFTKKFLAKRACGVEGPVRKSVTLAGKLDALVSGASRGDAEVDRVISEMIRETEERCQDILEKGKREIEVLLEDYIHVATGKLELRIESFIRALRVSAVETAASAAFTLMKEELENGKLDAGEAVSVPEQDGVASKKLH</sequence>
<reference evidence="2 3" key="1">
    <citation type="submission" date="2014-09" db="EMBL/GenBank/DDBJ databases">
        <authorList>
            <person name="Loux Valentin"/>
            <person name="Dugat Thibaut"/>
        </authorList>
    </citation>
    <scope>NUCLEOTIDE SEQUENCE [LARGE SCALE GENOMIC DNA]</scope>
    <source>
        <strain evidence="2 3">BOV-10_179</strain>
    </source>
</reference>
<evidence type="ECO:0000313" key="3">
    <source>
        <dbReference type="Proteomes" id="UP000055047"/>
    </source>
</evidence>
<proteinExistence type="predicted"/>
<dbReference type="EMBL" id="CCXQ01000067">
    <property type="protein sequence ID" value="CEH11106.1"/>
    <property type="molecule type" value="Genomic_DNA"/>
</dbReference>
<name>A0A098GKQ6_ANAPH</name>
<protein>
    <submittedName>
        <fullName evidence="2">ATP synthase F0, B chain</fullName>
        <ecNumber evidence="2">3.6.3.14</ecNumber>
    </submittedName>
</protein>
<evidence type="ECO:0000256" key="1">
    <source>
        <dbReference type="SAM" id="Phobius"/>
    </source>
</evidence>
<dbReference type="EC" id="3.6.3.14" evidence="2"/>
<accession>A0A098GKQ6</accession>